<proteinExistence type="predicted"/>
<dbReference type="OMA" id="ITQCAGN"/>
<evidence type="ECO:0000256" key="1">
    <source>
        <dbReference type="SAM" id="MobiDB-lite"/>
    </source>
</evidence>
<dbReference type="InterPro" id="IPR016972">
    <property type="entry name" value="UCP031279"/>
</dbReference>
<organism evidence="2">
    <name type="scientific">Eucalyptus grandis</name>
    <name type="common">Flooded gum</name>
    <dbReference type="NCBI Taxonomy" id="71139"/>
    <lineage>
        <taxon>Eukaryota</taxon>
        <taxon>Viridiplantae</taxon>
        <taxon>Streptophyta</taxon>
        <taxon>Embryophyta</taxon>
        <taxon>Tracheophyta</taxon>
        <taxon>Spermatophyta</taxon>
        <taxon>Magnoliopsida</taxon>
        <taxon>eudicotyledons</taxon>
        <taxon>Gunneridae</taxon>
        <taxon>Pentapetalae</taxon>
        <taxon>rosids</taxon>
        <taxon>malvids</taxon>
        <taxon>Myrtales</taxon>
        <taxon>Myrtaceae</taxon>
        <taxon>Myrtoideae</taxon>
        <taxon>Eucalypteae</taxon>
        <taxon>Eucalyptus</taxon>
    </lineage>
</organism>
<dbReference type="KEGG" id="egr:104447794"/>
<dbReference type="AlphaFoldDB" id="A0A059BJH2"/>
<accession>A0A059BJH2</accession>
<dbReference type="InParanoid" id="A0A059BJH2"/>
<protein>
    <submittedName>
        <fullName evidence="2">Uncharacterized protein</fullName>
    </submittedName>
</protein>
<dbReference type="FunCoup" id="A0A059BJH2">
    <property type="interactions" value="223"/>
</dbReference>
<name>A0A059BJH2_EUCGR</name>
<gene>
    <name evidence="2" type="ORF">EUGRSUZ_F00091</name>
</gene>
<dbReference type="STRING" id="71139.A0A059BJH2"/>
<dbReference type="PIRSF" id="PIRSF031279">
    <property type="entry name" value="UCP031279"/>
    <property type="match status" value="1"/>
</dbReference>
<dbReference type="Gramene" id="KCW66258">
    <property type="protein sequence ID" value="KCW66258"/>
    <property type="gene ID" value="EUGRSUZ_F00091"/>
</dbReference>
<feature type="region of interest" description="Disordered" evidence="1">
    <location>
        <begin position="96"/>
        <end position="170"/>
    </location>
</feature>
<reference evidence="2" key="1">
    <citation type="submission" date="2013-07" db="EMBL/GenBank/DDBJ databases">
        <title>The genome of Eucalyptus grandis.</title>
        <authorList>
            <person name="Schmutz J."/>
            <person name="Hayes R."/>
            <person name="Myburg A."/>
            <person name="Tuskan G."/>
            <person name="Grattapaglia D."/>
            <person name="Rokhsar D.S."/>
        </authorList>
    </citation>
    <scope>NUCLEOTIDE SEQUENCE</scope>
    <source>
        <tissue evidence="2">Leaf extractions</tissue>
    </source>
</reference>
<dbReference type="EMBL" id="KK198758">
    <property type="protein sequence ID" value="KCW66258.1"/>
    <property type="molecule type" value="Genomic_DNA"/>
</dbReference>
<dbReference type="PANTHER" id="PTHR33526:SF4">
    <property type="entry name" value="OS07G0123800 PROTEIN"/>
    <property type="match status" value="1"/>
</dbReference>
<dbReference type="OrthoDB" id="1679543at2759"/>
<feature type="compositionally biased region" description="Acidic residues" evidence="1">
    <location>
        <begin position="135"/>
        <end position="145"/>
    </location>
</feature>
<dbReference type="PANTHER" id="PTHR33526">
    <property type="entry name" value="OS07G0123800 PROTEIN"/>
    <property type="match status" value="1"/>
</dbReference>
<evidence type="ECO:0000313" key="2">
    <source>
        <dbReference type="EMBL" id="KCW66258.1"/>
    </source>
</evidence>
<dbReference type="eggNOG" id="ENOG502S3J5">
    <property type="taxonomic scope" value="Eukaryota"/>
</dbReference>
<sequence length="170" mass="18687">MKTKTHGHSRFVKIMMIPLRALSKARDLYVRGLNYADSVGGGYGNVGCPAGQFSAMPRSVSVSTSRSSGGADDLGELIRAASARSFGNKIDVDAILRQQQQQQQQRQRHLKQRPSSDWGPKVLPKSSSVAMGRIDEEEPCEFGVDDDVKKVDLPFPRSRSYAVGNRNHAQ</sequence>